<dbReference type="RefSeq" id="WP_188664020.1">
    <property type="nucleotide sequence ID" value="NZ_BMKC01000003.1"/>
</dbReference>
<feature type="signal peptide" evidence="1">
    <location>
        <begin position="1"/>
        <end position="21"/>
    </location>
</feature>
<dbReference type="InterPro" id="IPR014710">
    <property type="entry name" value="RmlC-like_jellyroll"/>
</dbReference>
<keyword evidence="1" id="KW-0732">Signal</keyword>
<dbReference type="EMBL" id="BMKC01000003">
    <property type="protein sequence ID" value="GGA82802.1"/>
    <property type="molecule type" value="Genomic_DNA"/>
</dbReference>
<proteinExistence type="predicted"/>
<dbReference type="SUPFAM" id="SSF51182">
    <property type="entry name" value="RmlC-like cupins"/>
    <property type="match status" value="1"/>
</dbReference>
<name>A0ABQ1HLY0_9GAMM</name>
<dbReference type="Gene3D" id="2.60.120.10">
    <property type="entry name" value="Jelly Rolls"/>
    <property type="match status" value="1"/>
</dbReference>
<dbReference type="InterPro" id="IPR013096">
    <property type="entry name" value="Cupin_2"/>
</dbReference>
<accession>A0ABQ1HLY0</accession>
<feature type="chain" id="PRO_5045516112" description="Cupin type-2 domain-containing protein" evidence="1">
    <location>
        <begin position="22"/>
        <end position="146"/>
    </location>
</feature>
<organism evidence="3 4">
    <name type="scientific">Arenimonas soli</name>
    <dbReference type="NCBI Taxonomy" id="2269504"/>
    <lineage>
        <taxon>Bacteria</taxon>
        <taxon>Pseudomonadati</taxon>
        <taxon>Pseudomonadota</taxon>
        <taxon>Gammaproteobacteria</taxon>
        <taxon>Lysobacterales</taxon>
        <taxon>Lysobacteraceae</taxon>
        <taxon>Arenimonas</taxon>
    </lineage>
</organism>
<evidence type="ECO:0000256" key="1">
    <source>
        <dbReference type="SAM" id="SignalP"/>
    </source>
</evidence>
<evidence type="ECO:0000313" key="3">
    <source>
        <dbReference type="EMBL" id="GGA82802.1"/>
    </source>
</evidence>
<comment type="caution">
    <text evidence="3">The sequence shown here is derived from an EMBL/GenBank/DDBJ whole genome shotgun (WGS) entry which is preliminary data.</text>
</comment>
<dbReference type="Proteomes" id="UP000623419">
    <property type="component" value="Unassembled WGS sequence"/>
</dbReference>
<evidence type="ECO:0000313" key="4">
    <source>
        <dbReference type="Proteomes" id="UP000623419"/>
    </source>
</evidence>
<dbReference type="InterPro" id="IPR011051">
    <property type="entry name" value="RmlC_Cupin_sf"/>
</dbReference>
<gene>
    <name evidence="3" type="ORF">GCM10011521_21370</name>
</gene>
<keyword evidence="4" id="KW-1185">Reference proteome</keyword>
<evidence type="ECO:0000259" key="2">
    <source>
        <dbReference type="Pfam" id="PF07883"/>
    </source>
</evidence>
<reference evidence="4" key="1">
    <citation type="journal article" date="2019" name="Int. J. Syst. Evol. Microbiol.">
        <title>The Global Catalogue of Microorganisms (GCM) 10K type strain sequencing project: providing services to taxonomists for standard genome sequencing and annotation.</title>
        <authorList>
            <consortium name="The Broad Institute Genomics Platform"/>
            <consortium name="The Broad Institute Genome Sequencing Center for Infectious Disease"/>
            <person name="Wu L."/>
            <person name="Ma J."/>
        </authorList>
    </citation>
    <scope>NUCLEOTIDE SEQUENCE [LARGE SCALE GENOMIC DNA]</scope>
    <source>
        <strain evidence="4">CGMCC 1.15905</strain>
    </source>
</reference>
<dbReference type="Pfam" id="PF07883">
    <property type="entry name" value="Cupin_2"/>
    <property type="match status" value="1"/>
</dbReference>
<sequence length="146" mass="15297">MNQLALRSAFVLLLASPAALANDPDPALAFSADDPALAWGPCPAFMPEGCGITVLNGDPAGPASDVFFKVPGGSVIPHHWHTSPERMVLVSGELQVHYDGQEPRTLRTGMYAYGPARLGHSAVCAEGEPCILFISFSAPVDAVPTD</sequence>
<feature type="domain" description="Cupin type-2" evidence="2">
    <location>
        <begin position="68"/>
        <end position="133"/>
    </location>
</feature>
<protein>
    <recommendedName>
        <fullName evidence="2">Cupin type-2 domain-containing protein</fullName>
    </recommendedName>
</protein>